<dbReference type="Proteomes" id="UP001302120">
    <property type="component" value="Unassembled WGS sequence"/>
</dbReference>
<comment type="caution">
    <text evidence="1">The sequence shown here is derived from an EMBL/GenBank/DDBJ whole genome shotgun (WGS) entry which is preliminary data.</text>
</comment>
<dbReference type="InterPro" id="IPR054637">
    <property type="entry name" value="Asr1405_Asl0597-like"/>
</dbReference>
<organism evidence="1 2">
    <name type="scientific">Nodularia harveyana UHCC-0300</name>
    <dbReference type="NCBI Taxonomy" id="2974287"/>
    <lineage>
        <taxon>Bacteria</taxon>
        <taxon>Bacillati</taxon>
        <taxon>Cyanobacteriota</taxon>
        <taxon>Cyanophyceae</taxon>
        <taxon>Nostocales</taxon>
        <taxon>Nodulariaceae</taxon>
        <taxon>Nodularia</taxon>
    </lineage>
</organism>
<dbReference type="RefSeq" id="WP_323196819.1">
    <property type="nucleotide sequence ID" value="NZ_JAYGHG010000024.1"/>
</dbReference>
<evidence type="ECO:0000313" key="2">
    <source>
        <dbReference type="Proteomes" id="UP001302120"/>
    </source>
</evidence>
<dbReference type="NCBIfam" id="NF045598">
    <property type="entry name" value="asr1405_asl0597"/>
    <property type="match status" value="1"/>
</dbReference>
<gene>
    <name evidence="1" type="ORF">VB620_14280</name>
</gene>
<accession>A0ABU5UG38</accession>
<proteinExistence type="predicted"/>
<name>A0ABU5UG38_9CYAN</name>
<reference evidence="1 2" key="1">
    <citation type="submission" date="2023-12" db="EMBL/GenBank/DDBJ databases">
        <title>Baltic Sea Cyanobacteria.</title>
        <authorList>
            <person name="Delbaje E."/>
            <person name="Fewer D.P."/>
            <person name="Shishido T.K."/>
        </authorList>
    </citation>
    <scope>NUCLEOTIDE SEQUENCE [LARGE SCALE GENOMIC DNA]</scope>
    <source>
        <strain evidence="1 2">UHCC-0300</strain>
    </source>
</reference>
<sequence length="85" mass="10218">MKPLSSGIEKNFVLGVEWLDRWPVYQRLKELDIPCWCEINQPLRVEINHPLAIVQVWSVMQQFRASRQDLIGSLENCWKSRYRKF</sequence>
<protein>
    <submittedName>
        <fullName evidence="1">Uncharacterized protein</fullName>
    </submittedName>
</protein>
<evidence type="ECO:0000313" key="1">
    <source>
        <dbReference type="EMBL" id="MEA5582503.1"/>
    </source>
</evidence>
<dbReference type="EMBL" id="JAYGHG010000024">
    <property type="protein sequence ID" value="MEA5582503.1"/>
    <property type="molecule type" value="Genomic_DNA"/>
</dbReference>
<keyword evidence="2" id="KW-1185">Reference proteome</keyword>